<feature type="region of interest" description="Disordered" evidence="1">
    <location>
        <begin position="122"/>
        <end position="165"/>
    </location>
</feature>
<feature type="signal peptide" evidence="2">
    <location>
        <begin position="1"/>
        <end position="20"/>
    </location>
</feature>
<organism evidence="4 5">
    <name type="scientific">Plasmodiophora brassicae</name>
    <name type="common">Clubroot disease agent</name>
    <dbReference type="NCBI Taxonomy" id="37360"/>
    <lineage>
        <taxon>Eukaryota</taxon>
        <taxon>Sar</taxon>
        <taxon>Rhizaria</taxon>
        <taxon>Endomyxa</taxon>
        <taxon>Phytomyxea</taxon>
        <taxon>Plasmodiophorida</taxon>
        <taxon>Plasmodiophoridae</taxon>
        <taxon>Plasmodiophora</taxon>
    </lineage>
</organism>
<feature type="chain" id="PRO_5005193469" description="C2H2-type domain-containing protein" evidence="2">
    <location>
        <begin position="21"/>
        <end position="229"/>
    </location>
</feature>
<name>A0A0G4J0C7_PLABS</name>
<feature type="domain" description="C2H2-type" evidence="3">
    <location>
        <begin position="201"/>
        <end position="221"/>
    </location>
</feature>
<dbReference type="EMBL" id="CDSF01000106">
    <property type="protein sequence ID" value="CEP00967.1"/>
    <property type="molecule type" value="Genomic_DNA"/>
</dbReference>
<dbReference type="PROSITE" id="PS00028">
    <property type="entry name" value="ZINC_FINGER_C2H2_1"/>
    <property type="match status" value="1"/>
</dbReference>
<gene>
    <name evidence="4" type="ORF">PBRA_008279</name>
</gene>
<dbReference type="InterPro" id="IPR013087">
    <property type="entry name" value="Znf_C2H2_type"/>
</dbReference>
<dbReference type="AlphaFoldDB" id="A0A0G4J0C7"/>
<dbReference type="Proteomes" id="UP000039324">
    <property type="component" value="Unassembled WGS sequence"/>
</dbReference>
<evidence type="ECO:0000313" key="5">
    <source>
        <dbReference type="Proteomes" id="UP000039324"/>
    </source>
</evidence>
<evidence type="ECO:0000313" key="4">
    <source>
        <dbReference type="EMBL" id="CEP00967.1"/>
    </source>
</evidence>
<protein>
    <recommendedName>
        <fullName evidence="3">C2H2-type domain-containing protein</fullName>
    </recommendedName>
</protein>
<feature type="region of interest" description="Disordered" evidence="1">
    <location>
        <begin position="46"/>
        <end position="69"/>
    </location>
</feature>
<evidence type="ECO:0000256" key="2">
    <source>
        <dbReference type="SAM" id="SignalP"/>
    </source>
</evidence>
<evidence type="ECO:0000256" key="1">
    <source>
        <dbReference type="SAM" id="MobiDB-lite"/>
    </source>
</evidence>
<sequence>MAFLRVGMLLLVASYAVTYAAFDYAEDIYFDYDRFEADNLNMDAGPSNVERAVSNNQGGNEPDHDGAGDNGIWVLDAARHPLGSAANVLHIAGNNMNGIESEADLGSEPLNMVQLGRVNPHWQRTSRADPASSSQPVQLDERRQPTAVPSQAMTSSLHRSGRATRRSHFQMLTSALSAHRIETRQLLSASNRDQTLAYWKCSRCPAVFSSYQRLSLHLTKHNIIRLRRN</sequence>
<keyword evidence="2" id="KW-0732">Signal</keyword>
<reference evidence="4 5" key="1">
    <citation type="submission" date="2015-02" db="EMBL/GenBank/DDBJ databases">
        <authorList>
            <person name="Chooi Y.-H."/>
        </authorList>
    </citation>
    <scope>NUCLEOTIDE SEQUENCE [LARGE SCALE GENOMIC DNA]</scope>
    <source>
        <strain evidence="4">E3</strain>
    </source>
</reference>
<evidence type="ECO:0000259" key="3">
    <source>
        <dbReference type="PROSITE" id="PS00028"/>
    </source>
</evidence>
<accession>A0A0G4J0C7</accession>
<proteinExistence type="predicted"/>
<keyword evidence="5" id="KW-1185">Reference proteome</keyword>
<feature type="compositionally biased region" description="Polar residues" evidence="1">
    <location>
        <begin position="147"/>
        <end position="158"/>
    </location>
</feature>